<dbReference type="OrthoDB" id="10071381at2759"/>
<feature type="region of interest" description="Disordered" evidence="4">
    <location>
        <begin position="296"/>
        <end position="390"/>
    </location>
</feature>
<dbReference type="GO" id="GO:0008278">
    <property type="term" value="C:cohesin complex"/>
    <property type="evidence" value="ECO:0007669"/>
    <property type="project" value="InterPro"/>
</dbReference>
<feature type="region of interest" description="Disordered" evidence="4">
    <location>
        <begin position="147"/>
        <end position="204"/>
    </location>
</feature>
<evidence type="ECO:0000256" key="1">
    <source>
        <dbReference type="ARBA" id="ARBA00004123"/>
    </source>
</evidence>
<feature type="compositionally biased region" description="Polar residues" evidence="4">
    <location>
        <begin position="334"/>
        <end position="366"/>
    </location>
</feature>
<protein>
    <recommendedName>
        <fullName evidence="9">Sister chromatid cohesion 1 protein 3</fullName>
    </recommendedName>
</protein>
<dbReference type="PANTHER" id="PTHR12585:SF55">
    <property type="entry name" value="SISTER CHROMATID COHESION 1 PROTEIN 3"/>
    <property type="match status" value="1"/>
</dbReference>
<dbReference type="InterPro" id="IPR039781">
    <property type="entry name" value="Rad21/Rec8-like"/>
</dbReference>
<evidence type="ECO:0000256" key="4">
    <source>
        <dbReference type="SAM" id="MobiDB-lite"/>
    </source>
</evidence>
<name>A0A9Q1GS98_9CARY</name>
<evidence type="ECO:0000256" key="2">
    <source>
        <dbReference type="ARBA" id="ARBA00009870"/>
    </source>
</evidence>
<comment type="similarity">
    <text evidence="2">Belongs to the rad21 family.</text>
</comment>
<accession>A0A9Q1GS98</accession>
<dbReference type="InterPro" id="IPR006909">
    <property type="entry name" value="Rad21/Rec8_C_eu"/>
</dbReference>
<dbReference type="GO" id="GO:0003682">
    <property type="term" value="F:chromatin binding"/>
    <property type="evidence" value="ECO:0007669"/>
    <property type="project" value="TreeGrafter"/>
</dbReference>
<dbReference type="Proteomes" id="UP001153076">
    <property type="component" value="Unassembled WGS sequence"/>
</dbReference>
<organism evidence="7 8">
    <name type="scientific">Carnegiea gigantea</name>
    <dbReference type="NCBI Taxonomy" id="171969"/>
    <lineage>
        <taxon>Eukaryota</taxon>
        <taxon>Viridiplantae</taxon>
        <taxon>Streptophyta</taxon>
        <taxon>Embryophyta</taxon>
        <taxon>Tracheophyta</taxon>
        <taxon>Spermatophyta</taxon>
        <taxon>Magnoliopsida</taxon>
        <taxon>eudicotyledons</taxon>
        <taxon>Gunneridae</taxon>
        <taxon>Pentapetalae</taxon>
        <taxon>Caryophyllales</taxon>
        <taxon>Cactineae</taxon>
        <taxon>Cactaceae</taxon>
        <taxon>Cactoideae</taxon>
        <taxon>Echinocereeae</taxon>
        <taxon>Carnegiea</taxon>
    </lineage>
</organism>
<feature type="domain" description="Rad21/Rec8-like protein C-terminal eukaryotic" evidence="5">
    <location>
        <begin position="449"/>
        <end position="497"/>
    </location>
</feature>
<dbReference type="GO" id="GO:0007062">
    <property type="term" value="P:sister chromatid cohesion"/>
    <property type="evidence" value="ECO:0007669"/>
    <property type="project" value="InterPro"/>
</dbReference>
<dbReference type="AlphaFoldDB" id="A0A9Q1GS98"/>
<evidence type="ECO:0000313" key="7">
    <source>
        <dbReference type="EMBL" id="KAJ8424426.1"/>
    </source>
</evidence>
<dbReference type="Gene3D" id="1.10.10.580">
    <property type="entry name" value="Structural maintenance of chromosome 1. Chain E"/>
    <property type="match status" value="1"/>
</dbReference>
<feature type="compositionally biased region" description="Basic and acidic residues" evidence="4">
    <location>
        <begin position="311"/>
        <end position="331"/>
    </location>
</feature>
<feature type="compositionally biased region" description="Polar residues" evidence="4">
    <location>
        <begin position="166"/>
        <end position="179"/>
    </location>
</feature>
<dbReference type="PANTHER" id="PTHR12585">
    <property type="entry name" value="SCC1 / RAD21 FAMILY MEMBER"/>
    <property type="match status" value="1"/>
</dbReference>
<dbReference type="InterPro" id="IPR006910">
    <property type="entry name" value="Rad21_Rec8_N"/>
</dbReference>
<dbReference type="Pfam" id="PF04824">
    <property type="entry name" value="Rad21_Rec8"/>
    <property type="match status" value="1"/>
</dbReference>
<evidence type="ECO:0000259" key="6">
    <source>
        <dbReference type="Pfam" id="PF04825"/>
    </source>
</evidence>
<dbReference type="InterPro" id="IPR023093">
    <property type="entry name" value="ScpA-like_C"/>
</dbReference>
<comment type="subcellular location">
    <subcellularLocation>
        <location evidence="1">Nucleus</location>
    </subcellularLocation>
</comment>
<evidence type="ECO:0008006" key="9">
    <source>
        <dbReference type="Google" id="ProtNLM"/>
    </source>
</evidence>
<dbReference type="EMBL" id="JAKOGI010001681">
    <property type="protein sequence ID" value="KAJ8424426.1"/>
    <property type="molecule type" value="Genomic_DNA"/>
</dbReference>
<dbReference type="Pfam" id="PF04825">
    <property type="entry name" value="Rad21_Rec8_N"/>
    <property type="match status" value="1"/>
</dbReference>
<dbReference type="SUPFAM" id="SSF46785">
    <property type="entry name" value="Winged helix' DNA-binding domain"/>
    <property type="match status" value="1"/>
</dbReference>
<proteinExistence type="inferred from homology"/>
<feature type="domain" description="Rad21/Rec8-like protein N-terminal" evidence="6">
    <location>
        <begin position="1"/>
        <end position="102"/>
    </location>
</feature>
<reference evidence="7" key="1">
    <citation type="submission" date="2022-04" db="EMBL/GenBank/DDBJ databases">
        <title>Carnegiea gigantea Genome sequencing and assembly v2.</title>
        <authorList>
            <person name="Copetti D."/>
            <person name="Sanderson M.J."/>
            <person name="Burquez A."/>
            <person name="Wojciechowski M.F."/>
        </authorList>
    </citation>
    <scope>NUCLEOTIDE SEQUENCE</scope>
    <source>
        <strain evidence="7">SGP5-SGP5p</strain>
        <tissue evidence="7">Aerial part</tissue>
    </source>
</reference>
<dbReference type="GO" id="GO:1990414">
    <property type="term" value="P:replication-born double-strand break repair via sister chromatid exchange"/>
    <property type="evidence" value="ECO:0007669"/>
    <property type="project" value="TreeGrafter"/>
</dbReference>
<dbReference type="CDD" id="cd21793">
    <property type="entry name" value="Rad21_Rec8_M_AtSYN1-like"/>
    <property type="match status" value="1"/>
</dbReference>
<comment type="caution">
    <text evidence="7">The sequence shown here is derived from an EMBL/GenBank/DDBJ whole genome shotgun (WGS) entry which is preliminary data.</text>
</comment>
<dbReference type="GO" id="GO:0005634">
    <property type="term" value="C:nucleus"/>
    <property type="evidence" value="ECO:0007669"/>
    <property type="project" value="UniProtKB-SubCell"/>
</dbReference>
<evidence type="ECO:0000313" key="8">
    <source>
        <dbReference type="Proteomes" id="UP001153076"/>
    </source>
</evidence>
<evidence type="ECO:0000259" key="5">
    <source>
        <dbReference type="Pfam" id="PF04824"/>
    </source>
</evidence>
<sequence length="505" mass="56976">MFYKHTFLAREGPLGTVWLAAHLQHKLKKSHYTSTHIPSTVERIMRPEVPIALRMSGHLLLGVVRIYSKKVDYLLHDYNSLWVSLRNAFRPVDVNLQENASQAQFNAVTLPETYQLDAFDIDLTMSLDDSAPYNQLRSQEEITLTANIPSPELKVRSTPAPEKSSDVTVNITPPESTVRSIPPPEKPLSPRRQTLPPEQIQQRRRKKRQFFDESLVLMNQFLKNALNDPSDLVKKRKKLPCSALEMWRFRNSRKTEQIFSEPLISGFCAELQSVSNKDMISVKAQLLLSENIKPEARVAESPPRINNDTMECERLRSPDHDTGHKLSHEFRPSPQITPQRCLQNKQTSSYPSIDSESDHGTSTTSVGPRLETPVSNSEKQIDGSNAALSGTELRGSAELDDLSFLEQANNTPPDSQGPLGSNLMSVRTKTMEQYLINHSPLSKCLGSPPEELSLKSILEGRSRKLCMRMFYEIVVLKSHKVIDVKQDEPYGDITLKLTGKASTLN</sequence>
<feature type="compositionally biased region" description="Polar residues" evidence="4">
    <location>
        <begin position="373"/>
        <end position="388"/>
    </location>
</feature>
<keyword evidence="8" id="KW-1185">Reference proteome</keyword>
<evidence type="ECO:0000256" key="3">
    <source>
        <dbReference type="ARBA" id="ARBA00023242"/>
    </source>
</evidence>
<dbReference type="InterPro" id="IPR036390">
    <property type="entry name" value="WH_DNA-bd_sf"/>
</dbReference>
<keyword evidence="3" id="KW-0539">Nucleus</keyword>
<gene>
    <name evidence="7" type="ORF">Cgig2_010655</name>
</gene>